<evidence type="ECO:0008006" key="7">
    <source>
        <dbReference type="Google" id="ProtNLM"/>
    </source>
</evidence>
<comment type="caution">
    <text evidence="5">The sequence shown here is derived from an EMBL/GenBank/DDBJ whole genome shotgun (WGS) entry which is preliminary data.</text>
</comment>
<dbReference type="GO" id="GO:0009968">
    <property type="term" value="P:negative regulation of signal transduction"/>
    <property type="evidence" value="ECO:0007669"/>
    <property type="project" value="UniProtKB-KW"/>
</dbReference>
<dbReference type="GO" id="GO:0035556">
    <property type="term" value="P:intracellular signal transduction"/>
    <property type="evidence" value="ECO:0007669"/>
    <property type="project" value="InterPro"/>
</dbReference>
<name>A0AAN9GMY4_9CAEN</name>
<dbReference type="InterPro" id="IPR015898">
    <property type="entry name" value="G-protein_gamma-like_dom"/>
</dbReference>
<dbReference type="InterPro" id="IPR044926">
    <property type="entry name" value="RGS_subdomain_2"/>
</dbReference>
<dbReference type="EMBL" id="JBAMIC010000002">
    <property type="protein sequence ID" value="KAK7112520.1"/>
    <property type="molecule type" value="Genomic_DNA"/>
</dbReference>
<dbReference type="CDD" id="cd04450">
    <property type="entry name" value="DEP_RGS7-like"/>
    <property type="match status" value="1"/>
</dbReference>
<dbReference type="InterPro" id="IPR036284">
    <property type="entry name" value="GGL_sf"/>
</dbReference>
<accession>A0AAN9GMY4</accession>
<dbReference type="GO" id="GO:0005737">
    <property type="term" value="C:cytoplasm"/>
    <property type="evidence" value="ECO:0007669"/>
    <property type="project" value="TreeGrafter"/>
</dbReference>
<dbReference type="InterPro" id="IPR036390">
    <property type="entry name" value="WH_DNA-bd_sf"/>
</dbReference>
<dbReference type="GO" id="GO:0008277">
    <property type="term" value="P:regulation of G protein-coupled receptor signaling pathway"/>
    <property type="evidence" value="ECO:0007669"/>
    <property type="project" value="InterPro"/>
</dbReference>
<dbReference type="PRINTS" id="PR01301">
    <property type="entry name" value="RGSPROTEIN"/>
</dbReference>
<feature type="region of interest" description="Disordered" evidence="2">
    <location>
        <begin position="500"/>
        <end position="540"/>
    </location>
</feature>
<keyword evidence="6" id="KW-1185">Reference proteome</keyword>
<dbReference type="InterPro" id="IPR016137">
    <property type="entry name" value="RGS"/>
</dbReference>
<dbReference type="SMART" id="SM01224">
    <property type="entry name" value="G_gamma"/>
    <property type="match status" value="1"/>
</dbReference>
<proteinExistence type="predicted"/>
<dbReference type="PROSITE" id="PS50186">
    <property type="entry name" value="DEP"/>
    <property type="match status" value="1"/>
</dbReference>
<dbReference type="GO" id="GO:0007186">
    <property type="term" value="P:G protein-coupled receptor signaling pathway"/>
    <property type="evidence" value="ECO:0007669"/>
    <property type="project" value="InterPro"/>
</dbReference>
<dbReference type="Gene3D" id="1.10.1240.60">
    <property type="match status" value="1"/>
</dbReference>
<dbReference type="PROSITE" id="PS50132">
    <property type="entry name" value="RGS"/>
    <property type="match status" value="1"/>
</dbReference>
<reference evidence="5 6" key="1">
    <citation type="submission" date="2024-02" db="EMBL/GenBank/DDBJ databases">
        <title>Chromosome-scale genome assembly of the rough periwinkle Littorina saxatilis.</title>
        <authorList>
            <person name="De Jode A."/>
            <person name="Faria R."/>
            <person name="Formenti G."/>
            <person name="Sims Y."/>
            <person name="Smith T.P."/>
            <person name="Tracey A."/>
            <person name="Wood J.M.D."/>
            <person name="Zagrodzka Z.B."/>
            <person name="Johannesson K."/>
            <person name="Butlin R.K."/>
            <person name="Leder E.H."/>
        </authorList>
    </citation>
    <scope>NUCLEOTIDE SEQUENCE [LARGE SCALE GENOMIC DNA]</scope>
    <source>
        <strain evidence="5">Snail1</strain>
        <tissue evidence="5">Muscle</tissue>
    </source>
</reference>
<dbReference type="AlphaFoldDB" id="A0AAN9GMY4"/>
<feature type="compositionally biased region" description="Polar residues" evidence="2">
    <location>
        <begin position="502"/>
        <end position="516"/>
    </location>
</feature>
<dbReference type="Pfam" id="PF00615">
    <property type="entry name" value="RGS"/>
    <property type="match status" value="1"/>
</dbReference>
<dbReference type="SMART" id="SM00224">
    <property type="entry name" value="GGL"/>
    <property type="match status" value="1"/>
</dbReference>
<dbReference type="InterPro" id="IPR000591">
    <property type="entry name" value="DEP_dom"/>
</dbReference>
<feature type="domain" description="DEP" evidence="4">
    <location>
        <begin position="34"/>
        <end position="109"/>
    </location>
</feature>
<dbReference type="Pfam" id="PF00610">
    <property type="entry name" value="DEP"/>
    <property type="match status" value="1"/>
</dbReference>
<dbReference type="SUPFAM" id="SSF48097">
    <property type="entry name" value="Regulator of G-protein signaling, RGS"/>
    <property type="match status" value="1"/>
</dbReference>
<dbReference type="InterPro" id="IPR047017">
    <property type="entry name" value="RGS6/7/9/11_DHEX_sf"/>
</dbReference>
<evidence type="ECO:0000313" key="5">
    <source>
        <dbReference type="EMBL" id="KAK7112520.1"/>
    </source>
</evidence>
<dbReference type="GO" id="GO:0005096">
    <property type="term" value="F:GTPase activator activity"/>
    <property type="evidence" value="ECO:0007669"/>
    <property type="project" value="TreeGrafter"/>
</dbReference>
<dbReference type="SMART" id="SM00049">
    <property type="entry name" value="DEP"/>
    <property type="match status" value="1"/>
</dbReference>
<dbReference type="GO" id="GO:0043005">
    <property type="term" value="C:neuron projection"/>
    <property type="evidence" value="ECO:0007669"/>
    <property type="project" value="TreeGrafter"/>
</dbReference>
<feature type="domain" description="RGS" evidence="3">
    <location>
        <begin position="307"/>
        <end position="427"/>
    </location>
</feature>
<dbReference type="SMART" id="SM00315">
    <property type="entry name" value="RGS"/>
    <property type="match status" value="1"/>
</dbReference>
<organism evidence="5 6">
    <name type="scientific">Littorina saxatilis</name>
    <dbReference type="NCBI Taxonomy" id="31220"/>
    <lineage>
        <taxon>Eukaryota</taxon>
        <taxon>Metazoa</taxon>
        <taxon>Spiralia</taxon>
        <taxon>Lophotrochozoa</taxon>
        <taxon>Mollusca</taxon>
        <taxon>Gastropoda</taxon>
        <taxon>Caenogastropoda</taxon>
        <taxon>Littorinimorpha</taxon>
        <taxon>Littorinoidea</taxon>
        <taxon>Littorinidae</taxon>
        <taxon>Littorina</taxon>
    </lineage>
</organism>
<feature type="region of interest" description="Disordered" evidence="2">
    <location>
        <begin position="441"/>
        <end position="485"/>
    </location>
</feature>
<keyword evidence="1" id="KW-0734">Signal transduction inhibitor</keyword>
<dbReference type="Pfam" id="PF18148">
    <property type="entry name" value="RGS_DHEX"/>
    <property type="match status" value="1"/>
</dbReference>
<dbReference type="PANTHER" id="PTHR45746:SF5">
    <property type="entry name" value="REGULATOR OF G-PROTEIN SIGNALING 7"/>
    <property type="match status" value="1"/>
</dbReference>
<dbReference type="Pfam" id="PF00631">
    <property type="entry name" value="G-gamma"/>
    <property type="match status" value="1"/>
</dbReference>
<dbReference type="InterPro" id="IPR040759">
    <property type="entry name" value="RGS_DHEX"/>
</dbReference>
<dbReference type="Proteomes" id="UP001374579">
    <property type="component" value="Unassembled WGS sequence"/>
</dbReference>
<evidence type="ECO:0000313" key="6">
    <source>
        <dbReference type="Proteomes" id="UP001374579"/>
    </source>
</evidence>
<dbReference type="PANTHER" id="PTHR45746">
    <property type="entry name" value="LP21163P"/>
    <property type="match status" value="1"/>
</dbReference>
<evidence type="ECO:0000259" key="4">
    <source>
        <dbReference type="PROSITE" id="PS50186"/>
    </source>
</evidence>
<gene>
    <name evidence="5" type="ORF">V1264_011968</name>
</gene>
<dbReference type="InterPro" id="IPR036305">
    <property type="entry name" value="RGS_sf"/>
</dbReference>
<dbReference type="InterPro" id="IPR047016">
    <property type="entry name" value="RGS6/7/9/11"/>
</dbReference>
<dbReference type="InterPro" id="IPR036388">
    <property type="entry name" value="WH-like_DNA-bd_sf"/>
</dbReference>
<dbReference type="GO" id="GO:0005886">
    <property type="term" value="C:plasma membrane"/>
    <property type="evidence" value="ECO:0007669"/>
    <property type="project" value="TreeGrafter"/>
</dbReference>
<evidence type="ECO:0000256" key="2">
    <source>
        <dbReference type="SAM" id="MobiDB-lite"/>
    </source>
</evidence>
<sequence>MTISFHIMDTDLDHMPRHMVYRKMERLIQEMQHAQKGVPVKSQKSFLSIIPAVFTGEDFIMWLKRRLSVSEEEAQHLACLFCQYGYIFPVTDTKVLTVKDDNSLYRFQNPHYWPSQDLDPDNVAYAIHLTKRSMRNKQKHGLEEHEQMALNKLQKMLCDKKEFIECQARDQVRLAKERKRTDKAVLDSQERAFWRIHRPAPGQVKCIEEGPKRNFRCSQIESRKLRKDILIKKVQVLRKSYAMQGVKTSQALEIYITRAEKYHDYDPMFIPVYPSNPWISDETNFWDLCDDHTDILTERRVKMWALSFRDMLADRLGQGEFENFLKKEYSQENLRFWRACEDLKFAPVSRVPTHIDTIYREFLTAGSLHEVNIDGKTSQLVLQNIRDGKEGKPSRFTFAAAQEHIFLLMKKDSYARFLRSEHYKNLLSNALQPEGKKKFFNFGSRKKNMLTPSPKPKRRGSSNSGDGDGETTVGPVAHHSYSTGNLQELDDKAVVLRRDVNSSDSSLTRCDTSPNLSRRHERASSTRGESPRKNRQLQLEVPKHMSLNLDGSARGEQSSCLALSVPSKTNVVAPWEGSE</sequence>
<dbReference type="SUPFAM" id="SSF48670">
    <property type="entry name" value="Transducin (heterotrimeric G protein), gamma chain"/>
    <property type="match status" value="1"/>
</dbReference>
<evidence type="ECO:0000259" key="3">
    <source>
        <dbReference type="PROSITE" id="PS50132"/>
    </source>
</evidence>
<evidence type="ECO:0000256" key="1">
    <source>
        <dbReference type="ARBA" id="ARBA00022700"/>
    </source>
</evidence>
<dbReference type="SUPFAM" id="SSF46785">
    <property type="entry name" value="Winged helix' DNA-binding domain"/>
    <property type="match status" value="1"/>
</dbReference>
<protein>
    <recommendedName>
        <fullName evidence="7">Regulator of G-protein signaling 7</fullName>
    </recommendedName>
</protein>
<dbReference type="Gene3D" id="1.10.167.10">
    <property type="entry name" value="Regulator of G-protein Signalling 4, domain 2"/>
    <property type="match status" value="1"/>
</dbReference>
<dbReference type="Gene3D" id="1.10.10.10">
    <property type="entry name" value="Winged helix-like DNA-binding domain superfamily/Winged helix DNA-binding domain"/>
    <property type="match status" value="1"/>
</dbReference>